<reference evidence="1 2" key="1">
    <citation type="submission" date="2019-07" db="EMBL/GenBank/DDBJ databases">
        <title>Annotation for the trematode Paragonimus westermani.</title>
        <authorList>
            <person name="Choi Y.-J."/>
        </authorList>
    </citation>
    <scope>NUCLEOTIDE SEQUENCE [LARGE SCALE GENOMIC DNA]</scope>
    <source>
        <strain evidence="1">180907_Pwestermani</strain>
    </source>
</reference>
<name>A0A8T0DJD0_9TREM</name>
<proteinExistence type="predicted"/>
<protein>
    <submittedName>
        <fullName evidence="1">Uncharacterized protein</fullName>
    </submittedName>
</protein>
<organism evidence="1 2">
    <name type="scientific">Paragonimus westermani</name>
    <dbReference type="NCBI Taxonomy" id="34504"/>
    <lineage>
        <taxon>Eukaryota</taxon>
        <taxon>Metazoa</taxon>
        <taxon>Spiralia</taxon>
        <taxon>Lophotrochozoa</taxon>
        <taxon>Platyhelminthes</taxon>
        <taxon>Trematoda</taxon>
        <taxon>Digenea</taxon>
        <taxon>Plagiorchiida</taxon>
        <taxon>Troglotremata</taxon>
        <taxon>Troglotrematidae</taxon>
        <taxon>Paragonimus</taxon>
    </lineage>
</organism>
<evidence type="ECO:0000313" key="2">
    <source>
        <dbReference type="Proteomes" id="UP000699462"/>
    </source>
</evidence>
<dbReference type="Proteomes" id="UP000699462">
    <property type="component" value="Unassembled WGS sequence"/>
</dbReference>
<dbReference type="AlphaFoldDB" id="A0A8T0DJD0"/>
<gene>
    <name evidence="1" type="ORF">P879_09951</name>
</gene>
<comment type="caution">
    <text evidence="1">The sequence shown here is derived from an EMBL/GenBank/DDBJ whole genome shotgun (WGS) entry which is preliminary data.</text>
</comment>
<keyword evidence="2" id="KW-1185">Reference proteome</keyword>
<dbReference type="EMBL" id="JTDF01003852">
    <property type="protein sequence ID" value="KAF8567436.1"/>
    <property type="molecule type" value="Genomic_DNA"/>
</dbReference>
<sequence>MILIDRKQNPKRLHCLYSPRWQTQCVSDICNVPVIRLRSAVLEMF</sequence>
<accession>A0A8T0DJD0</accession>
<evidence type="ECO:0000313" key="1">
    <source>
        <dbReference type="EMBL" id="KAF8567436.1"/>
    </source>
</evidence>